<evidence type="ECO:0000313" key="2">
    <source>
        <dbReference type="EMBL" id="KQC84109.1"/>
    </source>
</evidence>
<evidence type="ECO:0000256" key="1">
    <source>
        <dbReference type="SAM" id="Phobius"/>
    </source>
</evidence>
<reference evidence="2 3" key="1">
    <citation type="submission" date="2015-10" db="EMBL/GenBank/DDBJ databases">
        <title>Butyribacter intestini gen. nov., sp. nov., a butyric acid-producing bacterium of the family Lachnospiraceae isolated from the human faeces.</title>
        <authorList>
            <person name="Zou Y."/>
            <person name="Xue W."/>
            <person name="Luo G."/>
            <person name="Lv M."/>
        </authorList>
    </citation>
    <scope>NUCLEOTIDE SEQUENCE [LARGE SCALE GENOMIC DNA]</scope>
    <source>
        <strain evidence="2 3">TF01-11</strain>
    </source>
</reference>
<evidence type="ECO:0008006" key="4">
    <source>
        <dbReference type="Google" id="ProtNLM"/>
    </source>
</evidence>
<keyword evidence="1" id="KW-1133">Transmembrane helix</keyword>
<gene>
    <name evidence="2" type="ORF">APZ18_14420</name>
</gene>
<dbReference type="AlphaFoldDB" id="A0AAW3JNI0"/>
<feature type="transmembrane region" description="Helical" evidence="1">
    <location>
        <begin position="106"/>
        <end position="127"/>
    </location>
</feature>
<dbReference type="RefSeq" id="WP_055946328.1">
    <property type="nucleotide sequence ID" value="NZ_JAQDCV010000009.1"/>
</dbReference>
<comment type="caution">
    <text evidence="2">The sequence shown here is derived from an EMBL/GenBank/DDBJ whole genome shotgun (WGS) entry which is preliminary data.</text>
</comment>
<feature type="transmembrane region" description="Helical" evidence="1">
    <location>
        <begin position="139"/>
        <end position="162"/>
    </location>
</feature>
<feature type="transmembrane region" description="Helical" evidence="1">
    <location>
        <begin position="56"/>
        <end position="77"/>
    </location>
</feature>
<name>A0AAW3JNI0_9FIRM</name>
<sequence>MFFKKKYKYVFAVIPLMILFRPFLFFGGKNEVNEPVASTFLTNMFGGSYGRDKVEITLAVQSLAAITIIIILLSDYISGDIKENGEYIFTRLINKKVWYLKKCINMFFYCLMGVVITVVPYAVMSAVTSQQSLRKTDIAVILQTIIMLSLFSFFCCQVINVISMKIDVNVAVLIMYSIIAVSLIIVYAAQSIKNKYIAMNILKFNIISNVVVSWNFSQSFVLWGMFYFICINILIFIVGSKVVENIEIGIRRRE</sequence>
<feature type="transmembrane region" description="Helical" evidence="1">
    <location>
        <begin position="168"/>
        <end position="189"/>
    </location>
</feature>
<keyword evidence="3" id="KW-1185">Reference proteome</keyword>
<keyword evidence="1" id="KW-0472">Membrane</keyword>
<feature type="transmembrane region" description="Helical" evidence="1">
    <location>
        <begin position="220"/>
        <end position="243"/>
    </location>
</feature>
<proteinExistence type="predicted"/>
<protein>
    <recommendedName>
        <fullName evidence="4">ABC-2 family transporter protein</fullName>
    </recommendedName>
</protein>
<dbReference type="Proteomes" id="UP000050833">
    <property type="component" value="Unassembled WGS sequence"/>
</dbReference>
<feature type="transmembrane region" description="Helical" evidence="1">
    <location>
        <begin position="7"/>
        <end position="26"/>
    </location>
</feature>
<organism evidence="2 3">
    <name type="scientific">Butyribacter intestini</name>
    <dbReference type="NCBI Taxonomy" id="1703332"/>
    <lineage>
        <taxon>Bacteria</taxon>
        <taxon>Bacillati</taxon>
        <taxon>Bacillota</taxon>
        <taxon>Clostridia</taxon>
        <taxon>Lachnospirales</taxon>
        <taxon>Lachnospiraceae</taxon>
        <taxon>Butyribacter</taxon>
    </lineage>
</organism>
<dbReference type="EMBL" id="LLKB01000007">
    <property type="protein sequence ID" value="KQC84109.1"/>
    <property type="molecule type" value="Genomic_DNA"/>
</dbReference>
<keyword evidence="1" id="KW-0812">Transmembrane</keyword>
<evidence type="ECO:0000313" key="3">
    <source>
        <dbReference type="Proteomes" id="UP000050833"/>
    </source>
</evidence>
<accession>A0AAW3JNI0</accession>